<dbReference type="EMBL" id="AQRA01000008">
    <property type="protein sequence ID" value="EZH72458.1"/>
    <property type="molecule type" value="Genomic_DNA"/>
</dbReference>
<accession>A0A023BRK1</accession>
<evidence type="ECO:0000313" key="2">
    <source>
        <dbReference type="Proteomes" id="UP000023541"/>
    </source>
</evidence>
<evidence type="ECO:0008006" key="3">
    <source>
        <dbReference type="Google" id="ProtNLM"/>
    </source>
</evidence>
<dbReference type="AlphaFoldDB" id="A0A023BRK1"/>
<comment type="caution">
    <text evidence="1">The sequence shown here is derived from an EMBL/GenBank/DDBJ whole genome shotgun (WGS) entry which is preliminary data.</text>
</comment>
<keyword evidence="2" id="KW-1185">Reference proteome</keyword>
<dbReference type="InterPro" id="IPR011006">
    <property type="entry name" value="CheY-like_superfamily"/>
</dbReference>
<proteinExistence type="predicted"/>
<name>A0A023BRK1_9FLAO</name>
<reference evidence="1 2" key="1">
    <citation type="submission" date="2014-04" db="EMBL/GenBank/DDBJ databases">
        <title>Aquimarina sp. 22II-S11-z7 Genome Sequencing.</title>
        <authorList>
            <person name="Lai Q."/>
        </authorList>
    </citation>
    <scope>NUCLEOTIDE SEQUENCE [LARGE SCALE GENOMIC DNA]</scope>
    <source>
        <strain evidence="1 2">22II-S11-z7</strain>
    </source>
</reference>
<evidence type="ECO:0000313" key="1">
    <source>
        <dbReference type="EMBL" id="EZH72458.1"/>
    </source>
</evidence>
<dbReference type="Proteomes" id="UP000023541">
    <property type="component" value="Unassembled WGS sequence"/>
</dbReference>
<sequence>MLKSINAGVQIIGECESVQEAIIVTKSCEPELVFLDINLTDGNSKMVFLSSIFGRLEQKNRLLR</sequence>
<gene>
    <name evidence="1" type="ORF">ATO12_23715</name>
</gene>
<dbReference type="STRING" id="1317122.ATO12_23715"/>
<dbReference type="SUPFAM" id="SSF52172">
    <property type="entry name" value="CheY-like"/>
    <property type="match status" value="1"/>
</dbReference>
<organism evidence="1 2">
    <name type="scientific">Aquimarina atlantica</name>
    <dbReference type="NCBI Taxonomy" id="1317122"/>
    <lineage>
        <taxon>Bacteria</taxon>
        <taxon>Pseudomonadati</taxon>
        <taxon>Bacteroidota</taxon>
        <taxon>Flavobacteriia</taxon>
        <taxon>Flavobacteriales</taxon>
        <taxon>Flavobacteriaceae</taxon>
        <taxon>Aquimarina</taxon>
    </lineage>
</organism>
<protein>
    <recommendedName>
        <fullName evidence="3">Response regulatory domain-containing protein</fullName>
    </recommendedName>
</protein>